<feature type="transmembrane region" description="Helical" evidence="11">
    <location>
        <begin position="114"/>
        <end position="133"/>
    </location>
</feature>
<dbReference type="PANTHER" id="PTHR42823:SF3">
    <property type="entry name" value="ATP SYNTHASE SUBUNIT A, CHLOROPLASTIC"/>
    <property type="match status" value="1"/>
</dbReference>
<sequence>MNVEITGAKILFTIPIFGGIPITETITNAWLVMVIIAGLCVFLTRGMTVRGTGKRQVIAEMLVQTAQNFVDTNMGKRFSHFAPFIAALFSMSALSSLLSLVGLYAPTADLSTELAWAVLVFVMITATKIRSSGLGGYLKGYTEPIAVLTPFNVLSELATPISMAFRHFGNIASGGVISALVYAALAVLNQAVFGLLPGVLGDVLGAIPFLQVGIPAVLSIYFDLFSSFMQAFIFCMLTMLYIANAAGEEEPEAAAA</sequence>
<keyword evidence="5 11" id="KW-0812">Transmembrane</keyword>
<dbReference type="Proteomes" id="UP000824209">
    <property type="component" value="Unassembled WGS sequence"/>
</dbReference>
<protein>
    <recommendedName>
        <fullName evidence="11">ATP synthase subunit a</fullName>
    </recommendedName>
    <alternativeName>
        <fullName evidence="11">ATP synthase F0 sector subunit a</fullName>
    </alternativeName>
    <alternativeName>
        <fullName evidence="11">F-ATPase subunit 6</fullName>
    </alternativeName>
</protein>
<evidence type="ECO:0000256" key="3">
    <source>
        <dbReference type="ARBA" id="ARBA00022448"/>
    </source>
</evidence>
<name>A0A9D2M458_9FIRM</name>
<dbReference type="Pfam" id="PF00119">
    <property type="entry name" value="ATP-synt_A"/>
    <property type="match status" value="1"/>
</dbReference>
<comment type="function">
    <text evidence="11">Key component of the proton channel; it plays a direct role in the translocation of protons across the membrane.</text>
</comment>
<evidence type="ECO:0000256" key="9">
    <source>
        <dbReference type="ARBA" id="ARBA00023136"/>
    </source>
</evidence>
<dbReference type="Gene3D" id="1.20.120.220">
    <property type="entry name" value="ATP synthase, F0 complex, subunit A"/>
    <property type="match status" value="1"/>
</dbReference>
<dbReference type="GO" id="GO:0005886">
    <property type="term" value="C:plasma membrane"/>
    <property type="evidence" value="ECO:0007669"/>
    <property type="project" value="UniProtKB-SubCell"/>
</dbReference>
<dbReference type="GO" id="GO:0042777">
    <property type="term" value="P:proton motive force-driven plasma membrane ATP synthesis"/>
    <property type="evidence" value="ECO:0007669"/>
    <property type="project" value="TreeGrafter"/>
</dbReference>
<reference evidence="12" key="2">
    <citation type="submission" date="2021-04" db="EMBL/GenBank/DDBJ databases">
        <authorList>
            <person name="Gilroy R."/>
        </authorList>
    </citation>
    <scope>NUCLEOTIDE SEQUENCE</scope>
    <source>
        <strain evidence="12">ChiBcec8-14828</strain>
    </source>
</reference>
<keyword evidence="8 11" id="KW-0406">Ion transport</keyword>
<evidence type="ECO:0000256" key="2">
    <source>
        <dbReference type="ARBA" id="ARBA00006810"/>
    </source>
</evidence>
<dbReference type="CDD" id="cd00310">
    <property type="entry name" value="ATP-synt_Fo_a_6"/>
    <property type="match status" value="1"/>
</dbReference>
<dbReference type="AlphaFoldDB" id="A0A9D2M458"/>
<accession>A0A9D2M458</accession>
<feature type="transmembrane region" description="Helical" evidence="11">
    <location>
        <begin position="228"/>
        <end position="247"/>
    </location>
</feature>
<feature type="transmembrane region" description="Helical" evidence="11">
    <location>
        <begin position="29"/>
        <end position="48"/>
    </location>
</feature>
<dbReference type="PANTHER" id="PTHR42823">
    <property type="entry name" value="ATP SYNTHASE SUBUNIT A, CHLOROPLASTIC"/>
    <property type="match status" value="1"/>
</dbReference>
<evidence type="ECO:0000313" key="13">
    <source>
        <dbReference type="Proteomes" id="UP000824209"/>
    </source>
</evidence>
<keyword evidence="10 11" id="KW-0066">ATP synthesis</keyword>
<dbReference type="GO" id="GO:0045259">
    <property type="term" value="C:proton-transporting ATP synthase complex"/>
    <property type="evidence" value="ECO:0007669"/>
    <property type="project" value="UniProtKB-KW"/>
</dbReference>
<organism evidence="12 13">
    <name type="scientific">Candidatus Ruthenibacterium avium</name>
    <dbReference type="NCBI Taxonomy" id="2838751"/>
    <lineage>
        <taxon>Bacteria</taxon>
        <taxon>Bacillati</taxon>
        <taxon>Bacillota</taxon>
        <taxon>Clostridia</taxon>
        <taxon>Eubacteriales</taxon>
        <taxon>Oscillospiraceae</taxon>
        <taxon>Ruthenibacterium</taxon>
    </lineage>
</organism>
<evidence type="ECO:0000256" key="11">
    <source>
        <dbReference type="HAMAP-Rule" id="MF_01393"/>
    </source>
</evidence>
<comment type="subcellular location">
    <subcellularLocation>
        <location evidence="11">Cell membrane</location>
        <topology evidence="11">Multi-pass membrane protein</topology>
    </subcellularLocation>
    <subcellularLocation>
        <location evidence="1">Membrane</location>
        <topology evidence="1">Multi-pass membrane protein</topology>
    </subcellularLocation>
</comment>
<evidence type="ECO:0000256" key="10">
    <source>
        <dbReference type="ARBA" id="ARBA00023310"/>
    </source>
</evidence>
<comment type="similarity">
    <text evidence="2 11">Belongs to the ATPase A chain family.</text>
</comment>
<dbReference type="InterPro" id="IPR000568">
    <property type="entry name" value="ATP_synth_F0_asu"/>
</dbReference>
<keyword evidence="4 11" id="KW-0138">CF(0)</keyword>
<reference evidence="12" key="1">
    <citation type="journal article" date="2021" name="PeerJ">
        <title>Extensive microbial diversity within the chicken gut microbiome revealed by metagenomics and culture.</title>
        <authorList>
            <person name="Gilroy R."/>
            <person name="Ravi A."/>
            <person name="Getino M."/>
            <person name="Pursley I."/>
            <person name="Horton D.L."/>
            <person name="Alikhan N.F."/>
            <person name="Baker D."/>
            <person name="Gharbi K."/>
            <person name="Hall N."/>
            <person name="Watson M."/>
            <person name="Adriaenssens E.M."/>
            <person name="Foster-Nyarko E."/>
            <person name="Jarju S."/>
            <person name="Secka A."/>
            <person name="Antonio M."/>
            <person name="Oren A."/>
            <person name="Chaudhuri R.R."/>
            <person name="La Ragione R."/>
            <person name="Hildebrand F."/>
            <person name="Pallen M.J."/>
        </authorList>
    </citation>
    <scope>NUCLEOTIDE SEQUENCE</scope>
    <source>
        <strain evidence="12">ChiBcec8-14828</strain>
    </source>
</reference>
<proteinExistence type="inferred from homology"/>
<evidence type="ECO:0000256" key="1">
    <source>
        <dbReference type="ARBA" id="ARBA00004141"/>
    </source>
</evidence>
<feature type="transmembrane region" description="Helical" evidence="11">
    <location>
        <begin position="203"/>
        <end position="222"/>
    </location>
</feature>
<evidence type="ECO:0000256" key="4">
    <source>
        <dbReference type="ARBA" id="ARBA00022547"/>
    </source>
</evidence>
<evidence type="ECO:0000313" key="12">
    <source>
        <dbReference type="EMBL" id="HJB40852.1"/>
    </source>
</evidence>
<feature type="transmembrane region" description="Helical" evidence="11">
    <location>
        <begin position="171"/>
        <end position="196"/>
    </location>
</feature>
<keyword evidence="9 11" id="KW-0472">Membrane</keyword>
<keyword evidence="6 11" id="KW-0375">Hydrogen ion transport</keyword>
<keyword evidence="3 11" id="KW-0813">Transport</keyword>
<dbReference type="EMBL" id="DWYA01000096">
    <property type="protein sequence ID" value="HJB40852.1"/>
    <property type="molecule type" value="Genomic_DNA"/>
</dbReference>
<evidence type="ECO:0000256" key="6">
    <source>
        <dbReference type="ARBA" id="ARBA00022781"/>
    </source>
</evidence>
<dbReference type="SUPFAM" id="SSF81336">
    <property type="entry name" value="F1F0 ATP synthase subunit A"/>
    <property type="match status" value="1"/>
</dbReference>
<dbReference type="GO" id="GO:0046933">
    <property type="term" value="F:proton-transporting ATP synthase activity, rotational mechanism"/>
    <property type="evidence" value="ECO:0007669"/>
    <property type="project" value="UniProtKB-UniRule"/>
</dbReference>
<dbReference type="InterPro" id="IPR045082">
    <property type="entry name" value="ATP_syn_F0_a_bact/chloroplast"/>
</dbReference>
<feature type="transmembrane region" description="Helical" evidence="11">
    <location>
        <begin position="81"/>
        <end position="102"/>
    </location>
</feature>
<evidence type="ECO:0000256" key="5">
    <source>
        <dbReference type="ARBA" id="ARBA00022692"/>
    </source>
</evidence>
<keyword evidence="11" id="KW-1003">Cell membrane</keyword>
<comment type="caution">
    <text evidence="12">The sequence shown here is derived from an EMBL/GenBank/DDBJ whole genome shotgun (WGS) entry which is preliminary data.</text>
</comment>
<evidence type="ECO:0000256" key="8">
    <source>
        <dbReference type="ARBA" id="ARBA00023065"/>
    </source>
</evidence>
<keyword evidence="7 11" id="KW-1133">Transmembrane helix</keyword>
<evidence type="ECO:0000256" key="7">
    <source>
        <dbReference type="ARBA" id="ARBA00022989"/>
    </source>
</evidence>
<dbReference type="HAMAP" id="MF_01393">
    <property type="entry name" value="ATP_synth_a_bact"/>
    <property type="match status" value="1"/>
</dbReference>
<gene>
    <name evidence="11" type="primary">atpB</name>
    <name evidence="12" type="ORF">H9943_10735</name>
</gene>
<dbReference type="InterPro" id="IPR035908">
    <property type="entry name" value="F0_ATP_A_sf"/>
</dbReference>